<dbReference type="EMBL" id="CAJNOR010005937">
    <property type="protein sequence ID" value="CAF1580495.1"/>
    <property type="molecule type" value="Genomic_DNA"/>
</dbReference>
<name>A0A815Z5K5_ADIRI</name>
<organism evidence="3 4">
    <name type="scientific">Adineta ricciae</name>
    <name type="common">Rotifer</name>
    <dbReference type="NCBI Taxonomy" id="249248"/>
    <lineage>
        <taxon>Eukaryota</taxon>
        <taxon>Metazoa</taxon>
        <taxon>Spiralia</taxon>
        <taxon>Gnathifera</taxon>
        <taxon>Rotifera</taxon>
        <taxon>Eurotatoria</taxon>
        <taxon>Bdelloidea</taxon>
        <taxon>Adinetida</taxon>
        <taxon>Adinetidae</taxon>
        <taxon>Adineta</taxon>
    </lineage>
</organism>
<accession>A0A815Z5K5</accession>
<proteinExistence type="predicted"/>
<comment type="caution">
    <text evidence="3">The sequence shown here is derived from an EMBL/GenBank/DDBJ whole genome shotgun (WGS) entry which is preliminary data.</text>
</comment>
<evidence type="ECO:0000313" key="4">
    <source>
        <dbReference type="Proteomes" id="UP000663828"/>
    </source>
</evidence>
<reference evidence="3" key="1">
    <citation type="submission" date="2021-02" db="EMBL/GenBank/DDBJ databases">
        <authorList>
            <person name="Nowell W R."/>
        </authorList>
    </citation>
    <scope>NUCLEOTIDE SEQUENCE</scope>
</reference>
<keyword evidence="4" id="KW-1185">Reference proteome</keyword>
<dbReference type="SUPFAM" id="SSF56219">
    <property type="entry name" value="DNase I-like"/>
    <property type="match status" value="1"/>
</dbReference>
<dbReference type="PANTHER" id="PTHR12121">
    <property type="entry name" value="CARBON CATABOLITE REPRESSOR PROTEIN 4"/>
    <property type="match status" value="1"/>
</dbReference>
<dbReference type="Proteomes" id="UP000663852">
    <property type="component" value="Unassembled WGS sequence"/>
</dbReference>
<dbReference type="InterPro" id="IPR036691">
    <property type="entry name" value="Endo/exonu/phosph_ase_sf"/>
</dbReference>
<dbReference type="AlphaFoldDB" id="A0A815Z5K5"/>
<dbReference type="Proteomes" id="UP000663828">
    <property type="component" value="Unassembled WGS sequence"/>
</dbReference>
<dbReference type="EMBL" id="CAJNOJ010000495">
    <property type="protein sequence ID" value="CAF1467787.1"/>
    <property type="molecule type" value="Genomic_DNA"/>
</dbReference>
<evidence type="ECO:0000259" key="1">
    <source>
        <dbReference type="Pfam" id="PF03372"/>
    </source>
</evidence>
<evidence type="ECO:0000313" key="2">
    <source>
        <dbReference type="EMBL" id="CAF1467787.1"/>
    </source>
</evidence>
<dbReference type="PANTHER" id="PTHR12121:SF100">
    <property type="entry name" value="POLY(A)-SPECIFIC RIBONUCLEASE"/>
    <property type="match status" value="1"/>
</dbReference>
<gene>
    <name evidence="2" type="ORF">EDS130_LOCUS40583</name>
    <name evidence="3" type="ORF">XAT740_LOCUS45451</name>
</gene>
<dbReference type="OrthoDB" id="9980154at2759"/>
<dbReference type="InterPro" id="IPR050410">
    <property type="entry name" value="CCR4/nocturin_mRNA_transcr"/>
</dbReference>
<dbReference type="GO" id="GO:0000175">
    <property type="term" value="F:3'-5'-RNA exonuclease activity"/>
    <property type="evidence" value="ECO:0007669"/>
    <property type="project" value="TreeGrafter"/>
</dbReference>
<evidence type="ECO:0000313" key="3">
    <source>
        <dbReference type="EMBL" id="CAF1580495.1"/>
    </source>
</evidence>
<feature type="domain" description="Endonuclease/exonuclease/phosphatase" evidence="1">
    <location>
        <begin position="7"/>
        <end position="242"/>
    </location>
</feature>
<dbReference type="Gene3D" id="3.60.10.10">
    <property type="entry name" value="Endonuclease/exonuclease/phosphatase"/>
    <property type="match status" value="1"/>
</dbReference>
<dbReference type="InterPro" id="IPR005135">
    <property type="entry name" value="Endo/exonuclease/phosphatase"/>
</dbReference>
<dbReference type="Pfam" id="PF03372">
    <property type="entry name" value="Exo_endo_phos"/>
    <property type="match status" value="1"/>
</dbReference>
<sequence>MTNIRILTYNILAEVFVKKQYYPNTSSNLLNYQNRREHTLRVIENSSIDFIMLQEAQDQDRLQFEKYLSSKYECSTLAAKSEIITARSAGTMSLVSKTWTGKYDILPVSFDNGKKCQVINCETPDGKRFSIVNIHLDFNVKEKQFAMLEELVFRRFLGPFIIVGDMNATRKEMEKMFEKHATLKFINAINGDPDTYFSEDGKGTRQCDHIWIEEGYFQVKSINISNKITDLEECLKQFGSDHAPVEVVINIV</sequence>
<protein>
    <recommendedName>
        <fullName evidence="1">Endonuclease/exonuclease/phosphatase domain-containing protein</fullName>
    </recommendedName>
</protein>